<protein>
    <submittedName>
        <fullName evidence="2">AAA-like domain protein</fullName>
    </submittedName>
</protein>
<feature type="region of interest" description="Disordered" evidence="1">
    <location>
        <begin position="1295"/>
        <end position="1325"/>
    </location>
</feature>
<reference evidence="2" key="1">
    <citation type="submission" date="2019-11" db="EMBL/GenBank/DDBJ databases">
        <authorList>
            <person name="Feng L."/>
        </authorList>
    </citation>
    <scope>NUCLEOTIDE SEQUENCE</scope>
    <source>
        <strain evidence="2">IbartlettiiLFYP30</strain>
    </source>
</reference>
<dbReference type="RefSeq" id="WP_024061456.1">
    <property type="nucleotide sequence ID" value="NZ_CACRUE010000010.1"/>
</dbReference>
<dbReference type="EMBL" id="CACRUE010000010">
    <property type="protein sequence ID" value="VYT75202.1"/>
    <property type="molecule type" value="Genomic_DNA"/>
</dbReference>
<feature type="compositionally biased region" description="Basic and acidic residues" evidence="1">
    <location>
        <begin position="1314"/>
        <end position="1325"/>
    </location>
</feature>
<dbReference type="NCBIfam" id="TIGR03237">
    <property type="entry name" value="dnd_assoc_2"/>
    <property type="match status" value="1"/>
</dbReference>
<dbReference type="PANTHER" id="PTHR30121">
    <property type="entry name" value="UNCHARACTERIZED PROTEIN YJGR-RELATED"/>
    <property type="match status" value="1"/>
</dbReference>
<accession>A0A6N2ZDR6</accession>
<evidence type="ECO:0000313" key="2">
    <source>
        <dbReference type="EMBL" id="VYT75202.1"/>
    </source>
</evidence>
<dbReference type="Gene3D" id="3.40.50.300">
    <property type="entry name" value="P-loop containing nucleotide triphosphate hydrolases"/>
    <property type="match status" value="2"/>
</dbReference>
<gene>
    <name evidence="2" type="ORF">IBLFYP30_01081</name>
</gene>
<feature type="compositionally biased region" description="Acidic residues" evidence="1">
    <location>
        <begin position="1296"/>
        <end position="1312"/>
    </location>
</feature>
<name>A0A6N2ZDR6_9FIRM</name>
<proteinExistence type="predicted"/>
<dbReference type="InterPro" id="IPR027417">
    <property type="entry name" value="P-loop_NTPase"/>
</dbReference>
<dbReference type="PANTHER" id="PTHR30121:SF6">
    <property type="entry name" value="SLR6007 PROTEIN"/>
    <property type="match status" value="1"/>
</dbReference>
<dbReference type="SUPFAM" id="SSF52540">
    <property type="entry name" value="P-loop containing nucleoside triphosphate hydrolases"/>
    <property type="match status" value="1"/>
</dbReference>
<evidence type="ECO:0000256" key="1">
    <source>
        <dbReference type="SAM" id="MobiDB-lite"/>
    </source>
</evidence>
<dbReference type="InterPro" id="IPR017646">
    <property type="entry name" value="Dnd_assoc_2"/>
</dbReference>
<sequence length="1741" mass="202426">MSNQFYRYLSNRLEEFFKNNKIKPGERFYFDMDDKNQVEDFYRYLKDQNNTEEFSYKHMNGGEYKTFLLKYENIDVVVASATNVTNAYLVTIRNASNVQTGNWKDKALLILCEEGNDSIKSGCCNLKNEGMPFNIKSIASNLNNDISESNLCNADKYVAEYCVNKKYRDEYISSIWDYADILSIINKGKIEDDDYEKFGLFRDNSLDTYTKSARDKRLKENQHLHDLVEKYQDYDDKKDQLEKFFGEDGAKELSKDNWCSYDFNKVYKYHDDNNKQKTLEYIESNKKITAEGLVFWEREESSTASGKRKKHIIVFNDGKDEVNLSFLFSDRLSKNFINIKDRVHMQARGRSLYMKLPCNKTGDPQFYKLVYKHKDQTKSKYDFNIVIVNIEENILESIKTKYVVSTRNKCLSIGDTDKISFGNSTNKRYENINESGKVINITSDDNVELSIGLSNNEDNSIKFVLQSLKGNIQIEVKESASKSRPIRSTEIIGKKYQMKQDFIYDNGVIKQGTGEFYIKDTMKELIAIEKNIIDNQIFYGKKDINGINKIYVKYSEELENAYLDILDYYKRNDSTPTLSYINTELEDLYKKYIEIYNKEIEAIEENDKVSNIDTKKYLHKIGLIEDGDIIYLSPFSPLNIAYRLEYKNQIDGQDINTSIIERLVPNNLLPYIYNDEKELFAPVIQQENLEWIKYENKRKVSIGEVNAFVATVIQEKLEQFIKNFSYLFIKGSNAPIKINVINIANDKEVVKGIVKFIKKQIEHGSEKIIPIEVNVYNKLKETSFREFLSESSLERLELDYDIDFNTNKKQLDKVDVWRLIIDNIQCNIDSGEEYKYCHISFYNPGYEDKEAEEMTSSLESGLSLGGMLSTLTSNHDQDDYRIGFGMKNILSQKNDLIRTSINMNQFTLNCSSNLFNPYKKDLSIVTMPLMMNSKVRDKLYDSSHWVTFIEPSFGLEYFKEEKNNNLIVIHYSDQYSTSKYDTITVTNKCDQYITIIKEFLEEKGIHDIQEDRIKNVIKNFNAINGQWLLNLVAHKNHDEREKISILSAIKYVLSILDHQDIIWTPISLEEILRVSKAVKLYGTSEIFSIRELKESGVYSDDLIFIGVNIKDINNLKMYYYPVEVKIGYKDGDFKVKGKEQINKTYKLFKKQLAKFNEENEVIFKNKFFRNFFSRLLISNAEKMIINNLWKEKEIDRINELKKYLLDDQYEISYNLESAIGKGALISFKKDNSYRRMIIENDGILSIELTEDDSYKSVSKYIQEVCDEINSENSEIRKEDLLANKNLESLTEIYSTYDEEDEYEDEEDNDFTEETTPKDTSHEEYTDEKVEITEIESNNLGETSKPIMPLDIEKYKNIAEGNAVYKTNKDCRVLIGEVEGSTKKIYWEYDNKSLDNRHMLITGKSGNGKTYFIQCALLECMKYNIPSVIIDYTDGFKMSQLEKKFKDFMGDGIKQFVVCQDKFPLNPFKHGKKELDEGMYVDEDDIDVAQRFASVIGAVYSDLGSQQINAIYEAVLNGLKKHGDKLTLKLFREELIEIGTSYAKTATSKLAILIDKSPFQEDGNFDWSQLDVGKILLIIQLTGFSADVKKIITEIILWDLWNYKAQFGKKENPFNIVLDEVQNLNFKDNSPCKKILTEGRKFGWSAWFATQFLEGQFDKSIINSLQNSGQKIYFAQVESEASNVSNILAKDNNKKEWTQRLLGLEKGSCISYGPILDKNGKLTTISEKVKIISLDDRVKNID</sequence>
<organism evidence="2">
    <name type="scientific">Intestinibacter bartlettii</name>
    <dbReference type="NCBI Taxonomy" id="261299"/>
    <lineage>
        <taxon>Bacteria</taxon>
        <taxon>Bacillati</taxon>
        <taxon>Bacillota</taxon>
        <taxon>Clostridia</taxon>
        <taxon>Peptostreptococcales</taxon>
        <taxon>Peptostreptococcaceae</taxon>
        <taxon>Intestinibacter</taxon>
    </lineage>
</organism>
<dbReference type="InterPro" id="IPR051162">
    <property type="entry name" value="T4SS_component"/>
</dbReference>